<dbReference type="AlphaFoldDB" id="A0A1J4KW73"/>
<dbReference type="RefSeq" id="XP_068367078.1">
    <property type="nucleotide sequence ID" value="XM_068514682.1"/>
</dbReference>
<dbReference type="Gene3D" id="3.30.40.10">
    <property type="entry name" value="Zinc/RING finger domain, C3HC4 (zinc finger)"/>
    <property type="match status" value="1"/>
</dbReference>
<keyword evidence="2 4" id="KW-0863">Zinc-finger</keyword>
<gene>
    <name evidence="7" type="ORF">TRFO_43206</name>
</gene>
<feature type="compositionally biased region" description="Basic and acidic residues" evidence="5">
    <location>
        <begin position="11"/>
        <end position="21"/>
    </location>
</feature>
<dbReference type="GO" id="GO:0008270">
    <property type="term" value="F:zinc ion binding"/>
    <property type="evidence" value="ECO:0007669"/>
    <property type="project" value="UniProtKB-KW"/>
</dbReference>
<keyword evidence="8" id="KW-1185">Reference proteome</keyword>
<feature type="region of interest" description="Disordered" evidence="5">
    <location>
        <begin position="1"/>
        <end position="30"/>
    </location>
</feature>
<organism evidence="7 8">
    <name type="scientific">Tritrichomonas foetus</name>
    <dbReference type="NCBI Taxonomy" id="1144522"/>
    <lineage>
        <taxon>Eukaryota</taxon>
        <taxon>Metamonada</taxon>
        <taxon>Parabasalia</taxon>
        <taxon>Tritrichomonadida</taxon>
        <taxon>Tritrichomonadidae</taxon>
        <taxon>Tritrichomonas</taxon>
    </lineage>
</organism>
<feature type="domain" description="SP-RING-type" evidence="6">
    <location>
        <begin position="221"/>
        <end position="293"/>
    </location>
</feature>
<dbReference type="VEuPathDB" id="TrichDB:TRFO_43206"/>
<dbReference type="Proteomes" id="UP000179807">
    <property type="component" value="Unassembled WGS sequence"/>
</dbReference>
<reference evidence="7" key="1">
    <citation type="submission" date="2016-10" db="EMBL/GenBank/DDBJ databases">
        <authorList>
            <person name="Benchimol M."/>
            <person name="Almeida L.G."/>
            <person name="Vasconcelos A.T."/>
            <person name="Perreira-Neves A."/>
            <person name="Rosa I.A."/>
            <person name="Tasca T."/>
            <person name="Bogo M.R."/>
            <person name="de Souza W."/>
        </authorList>
    </citation>
    <scope>NUCLEOTIDE SEQUENCE [LARGE SCALE GENOMIC DNA]</scope>
    <source>
        <strain evidence="7">K</strain>
    </source>
</reference>
<dbReference type="InterPro" id="IPR013083">
    <property type="entry name" value="Znf_RING/FYVE/PHD"/>
</dbReference>
<evidence type="ECO:0000256" key="5">
    <source>
        <dbReference type="SAM" id="MobiDB-lite"/>
    </source>
</evidence>
<accession>A0A1J4KW73</accession>
<evidence type="ECO:0000313" key="8">
    <source>
        <dbReference type="Proteomes" id="UP000179807"/>
    </source>
</evidence>
<keyword evidence="3" id="KW-0862">Zinc</keyword>
<dbReference type="EMBL" id="MLAK01000448">
    <property type="protein sequence ID" value="OHT13942.1"/>
    <property type="molecule type" value="Genomic_DNA"/>
</dbReference>
<protein>
    <recommendedName>
        <fullName evidence="6">SP-RING-type domain-containing protein</fullName>
    </recommendedName>
</protein>
<feature type="compositionally biased region" description="Basic residues" evidence="5">
    <location>
        <begin position="1"/>
        <end position="10"/>
    </location>
</feature>
<evidence type="ECO:0000256" key="3">
    <source>
        <dbReference type="ARBA" id="ARBA00022833"/>
    </source>
</evidence>
<proteinExistence type="predicted"/>
<dbReference type="GO" id="GO:0016925">
    <property type="term" value="P:protein sumoylation"/>
    <property type="evidence" value="ECO:0007669"/>
    <property type="project" value="TreeGrafter"/>
</dbReference>
<dbReference type="GO" id="GO:0061665">
    <property type="term" value="F:SUMO ligase activity"/>
    <property type="evidence" value="ECO:0007669"/>
    <property type="project" value="TreeGrafter"/>
</dbReference>
<dbReference type="PANTHER" id="PTHR10782:SF4">
    <property type="entry name" value="TONALLI, ISOFORM E"/>
    <property type="match status" value="1"/>
</dbReference>
<name>A0A1J4KW73_9EUKA</name>
<dbReference type="GO" id="GO:0000785">
    <property type="term" value="C:chromatin"/>
    <property type="evidence" value="ECO:0007669"/>
    <property type="project" value="TreeGrafter"/>
</dbReference>
<dbReference type="Pfam" id="PF02891">
    <property type="entry name" value="zf-MIZ"/>
    <property type="match status" value="1"/>
</dbReference>
<dbReference type="PANTHER" id="PTHR10782">
    <property type="entry name" value="ZINC FINGER MIZ DOMAIN-CONTAINING PROTEIN"/>
    <property type="match status" value="1"/>
</dbReference>
<evidence type="ECO:0000256" key="2">
    <source>
        <dbReference type="ARBA" id="ARBA00022771"/>
    </source>
</evidence>
<dbReference type="InterPro" id="IPR004181">
    <property type="entry name" value="Znf_MIZ"/>
</dbReference>
<sequence>MISRSNKRRSKSDEGVGERTKKTQMQHSKHSNIRQARMIYPFFMMQQSSVQNFPQSVSANFNRFNSFTSMPTSMQMCSSSLPQPCVTENGICFTLFPFRNDLNYQFSIQKSPFQRVYIVSQVPLLPISFALNRCPFININLPADVTGALINGTNLISFQQINSTQPILVSLFISPSMQLNELIEKVMNDFPHAAPFNAQINNGSMNSFQNNFTLNNNNLAIHNNIILQEQNLTIIDPLTNENISHPCRGCNCCHAQCFDLTSFLMKAIGENDWCCPICQNQLTFEELHRIKII</sequence>
<evidence type="ECO:0000256" key="4">
    <source>
        <dbReference type="PROSITE-ProRule" id="PRU00452"/>
    </source>
</evidence>
<dbReference type="GeneID" id="94849386"/>
<evidence type="ECO:0000259" key="6">
    <source>
        <dbReference type="PROSITE" id="PS51044"/>
    </source>
</evidence>
<evidence type="ECO:0000313" key="7">
    <source>
        <dbReference type="EMBL" id="OHT13942.1"/>
    </source>
</evidence>
<dbReference type="PROSITE" id="PS51044">
    <property type="entry name" value="ZF_SP_RING"/>
    <property type="match status" value="1"/>
</dbReference>
<dbReference type="OrthoDB" id="6408963at2759"/>
<keyword evidence="1" id="KW-0479">Metal-binding</keyword>
<comment type="caution">
    <text evidence="7">The sequence shown here is derived from an EMBL/GenBank/DDBJ whole genome shotgun (WGS) entry which is preliminary data.</text>
</comment>
<evidence type="ECO:0000256" key="1">
    <source>
        <dbReference type="ARBA" id="ARBA00022723"/>
    </source>
</evidence>